<dbReference type="EMBL" id="JBEWYP010000003">
    <property type="protein sequence ID" value="MET7029099.1"/>
    <property type="molecule type" value="Genomic_DNA"/>
</dbReference>
<dbReference type="RefSeq" id="WP_354617923.1">
    <property type="nucleotide sequence ID" value="NZ_JBEWYP010000003.1"/>
</dbReference>
<keyword evidence="2" id="KW-1185">Reference proteome</keyword>
<evidence type="ECO:0000313" key="1">
    <source>
        <dbReference type="EMBL" id="MET7029099.1"/>
    </source>
</evidence>
<proteinExistence type="predicted"/>
<protein>
    <submittedName>
        <fullName evidence="1">Uncharacterized protein</fullName>
    </submittedName>
</protein>
<reference evidence="1 2" key="1">
    <citation type="submission" date="2024-07" db="EMBL/GenBank/DDBJ databases">
        <title>The genome sequence of type strain Sediminicola luteus GDMCC 1.2596T.</title>
        <authorList>
            <person name="Liu Y."/>
        </authorList>
    </citation>
    <scope>NUCLEOTIDE SEQUENCE [LARGE SCALE GENOMIC DNA]</scope>
    <source>
        <strain evidence="1 2">GDMCC 1.2596</strain>
    </source>
</reference>
<accession>A0ABV2TXR8</accession>
<name>A0ABV2TXR8_9FLAO</name>
<sequence>MTTTRFKEYPEGRVSSRSTSVLRLERNNRDIFQLNRMLCCYRCEPRTYERYEELTALKSRLLQLRKSNLEIIADITNGEEPPKGRLGRIRTQLLEFNELQRRVEDYRNPIRFVG</sequence>
<dbReference type="Proteomes" id="UP001549773">
    <property type="component" value="Unassembled WGS sequence"/>
</dbReference>
<organism evidence="1 2">
    <name type="scientific">Sediminicola luteus</name>
    <dbReference type="NCBI Taxonomy" id="319238"/>
    <lineage>
        <taxon>Bacteria</taxon>
        <taxon>Pseudomonadati</taxon>
        <taxon>Bacteroidota</taxon>
        <taxon>Flavobacteriia</taxon>
        <taxon>Flavobacteriales</taxon>
        <taxon>Flavobacteriaceae</taxon>
        <taxon>Sediminicola</taxon>
    </lineage>
</organism>
<comment type="caution">
    <text evidence="1">The sequence shown here is derived from an EMBL/GenBank/DDBJ whole genome shotgun (WGS) entry which is preliminary data.</text>
</comment>
<evidence type="ECO:0000313" key="2">
    <source>
        <dbReference type="Proteomes" id="UP001549773"/>
    </source>
</evidence>
<gene>
    <name evidence="1" type="ORF">ABXZ32_06820</name>
</gene>